<dbReference type="InterPro" id="IPR016047">
    <property type="entry name" value="M23ase_b-sheet_dom"/>
</dbReference>
<dbReference type="PANTHER" id="PTHR21666:SF270">
    <property type="entry name" value="MUREIN HYDROLASE ACTIVATOR ENVC"/>
    <property type="match status" value="1"/>
</dbReference>
<dbReference type="AlphaFoldDB" id="A0A0X8X712"/>
<proteinExistence type="predicted"/>
<accession>A0A0X8X712</accession>
<dbReference type="Gene3D" id="6.10.250.3150">
    <property type="match status" value="1"/>
</dbReference>
<sequence length="369" mass="42433">MAFLLALAAPGHGAEYDSEREHLEQLRQQLEEVEQQLAEDRAERDEVDEQLQRLDRKVNQSVERLQQLRRQRASLRESIEELEQDYRQEQERLSEQRQALREQIVAAYAAGEDAQLKMLLNETDPGTAQRLLAYYDYFHEARTERIEDLLEQISSLIDMRRELNAERSELLALEESVTDERDNLREKRAQRDRYRQELEQRIAERGRSAQQLEADVAEQESLLEELRQRLEDIPEDLDIDNLAEARGSLPWPVEGDVEAEFGESRGGGLERTGIIISASRESEVVAVGPGRVVFSDWLRGLGLLVIIDHGEGFMTLYGHNEALYVELGDWINAGDRIATVGSSGARQAPGLYFEIRRGDEPQNPITWLR</sequence>
<dbReference type="CDD" id="cd12797">
    <property type="entry name" value="M23_peptidase"/>
    <property type="match status" value="1"/>
</dbReference>
<keyword evidence="1" id="KW-0175">Coiled coil</keyword>
<dbReference type="GO" id="GO:0004222">
    <property type="term" value="F:metalloendopeptidase activity"/>
    <property type="evidence" value="ECO:0007669"/>
    <property type="project" value="TreeGrafter"/>
</dbReference>
<feature type="domain" description="M23ase beta-sheet core" evidence="2">
    <location>
        <begin position="272"/>
        <end position="364"/>
    </location>
</feature>
<dbReference type="Proteomes" id="UP000218890">
    <property type="component" value="Chromosome"/>
</dbReference>
<name>A0A0X8X712_HALHR</name>
<dbReference type="FunFam" id="2.70.70.10:FF:000003">
    <property type="entry name" value="Murein hydrolase activator EnvC"/>
    <property type="match status" value="1"/>
</dbReference>
<gene>
    <name evidence="3" type="ORF">HH1059_00170</name>
</gene>
<dbReference type="Gene3D" id="2.70.70.10">
    <property type="entry name" value="Glucose Permease (Domain IIA)"/>
    <property type="match status" value="1"/>
</dbReference>
<protein>
    <submittedName>
        <fullName evidence="3">Membrane proteins related to metalloendopeptidases</fullName>
    </submittedName>
</protein>
<evidence type="ECO:0000256" key="1">
    <source>
        <dbReference type="SAM" id="Coils"/>
    </source>
</evidence>
<dbReference type="Pfam" id="PF01551">
    <property type="entry name" value="Peptidase_M23"/>
    <property type="match status" value="1"/>
</dbReference>
<dbReference type="SUPFAM" id="SSF51261">
    <property type="entry name" value="Duplicated hybrid motif"/>
    <property type="match status" value="1"/>
</dbReference>
<dbReference type="InterPro" id="IPR050570">
    <property type="entry name" value="Cell_wall_metabolism_enzyme"/>
</dbReference>
<dbReference type="EMBL" id="AP017372">
    <property type="protein sequence ID" value="BAU56686.1"/>
    <property type="molecule type" value="Genomic_DNA"/>
</dbReference>
<dbReference type="KEGG" id="hhk:HH1059_00170"/>
<evidence type="ECO:0000259" key="2">
    <source>
        <dbReference type="Pfam" id="PF01551"/>
    </source>
</evidence>
<evidence type="ECO:0000313" key="4">
    <source>
        <dbReference type="Proteomes" id="UP000218890"/>
    </source>
</evidence>
<feature type="coiled-coil region" evidence="1">
    <location>
        <begin position="13"/>
        <end position="103"/>
    </location>
</feature>
<dbReference type="InterPro" id="IPR011055">
    <property type="entry name" value="Dup_hybrid_motif"/>
</dbReference>
<feature type="coiled-coil region" evidence="1">
    <location>
        <begin position="146"/>
        <end position="236"/>
    </location>
</feature>
<reference evidence="3" key="1">
    <citation type="submission" date="2016-02" db="EMBL/GenBank/DDBJ databases">
        <title>Halorhodospira halochloris DSM-1059 complete genome, version 2.</title>
        <authorList>
            <person name="Tsukatani Y."/>
        </authorList>
    </citation>
    <scope>NUCLEOTIDE SEQUENCE</scope>
    <source>
        <strain evidence="3">DSM 1059</strain>
    </source>
</reference>
<organism evidence="3 4">
    <name type="scientific">Halorhodospira halochloris</name>
    <name type="common">Ectothiorhodospira halochloris</name>
    <dbReference type="NCBI Taxonomy" id="1052"/>
    <lineage>
        <taxon>Bacteria</taxon>
        <taxon>Pseudomonadati</taxon>
        <taxon>Pseudomonadota</taxon>
        <taxon>Gammaproteobacteria</taxon>
        <taxon>Chromatiales</taxon>
        <taxon>Ectothiorhodospiraceae</taxon>
        <taxon>Halorhodospira</taxon>
    </lineage>
</organism>
<dbReference type="PANTHER" id="PTHR21666">
    <property type="entry name" value="PEPTIDASE-RELATED"/>
    <property type="match status" value="1"/>
</dbReference>
<keyword evidence="4" id="KW-1185">Reference proteome</keyword>
<evidence type="ECO:0000313" key="3">
    <source>
        <dbReference type="EMBL" id="BAU56686.1"/>
    </source>
</evidence>